<dbReference type="InterPro" id="IPR036913">
    <property type="entry name" value="YegP-like_sf"/>
</dbReference>
<feature type="domain" description="DUF1508" evidence="1">
    <location>
        <begin position="13"/>
        <end position="56"/>
    </location>
</feature>
<keyword evidence="3" id="KW-1185">Reference proteome</keyword>
<evidence type="ECO:0000313" key="2">
    <source>
        <dbReference type="EMBL" id="QGX94223.1"/>
    </source>
</evidence>
<dbReference type="Pfam" id="PF07411">
    <property type="entry name" value="DUF1508"/>
    <property type="match status" value="1"/>
</dbReference>
<accession>A0A6B9FF42</accession>
<dbReference type="InterPro" id="IPR010879">
    <property type="entry name" value="DUF1508"/>
</dbReference>
<evidence type="ECO:0000313" key="3">
    <source>
        <dbReference type="Proteomes" id="UP000428325"/>
    </source>
</evidence>
<dbReference type="GeneID" id="99245183"/>
<dbReference type="RefSeq" id="WP_157688460.1">
    <property type="nucleotide sequence ID" value="NZ_CP034345.1"/>
</dbReference>
<evidence type="ECO:0000259" key="1">
    <source>
        <dbReference type="Pfam" id="PF07411"/>
    </source>
</evidence>
<gene>
    <name evidence="2" type="ORF">EI982_05200</name>
</gene>
<dbReference type="KEGG" id="hra:EI982_05200"/>
<organism evidence="2 3">
    <name type="scientific">Haloplanus rallus</name>
    <dbReference type="NCBI Taxonomy" id="1816183"/>
    <lineage>
        <taxon>Archaea</taxon>
        <taxon>Methanobacteriati</taxon>
        <taxon>Methanobacteriota</taxon>
        <taxon>Stenosarchaea group</taxon>
        <taxon>Halobacteria</taxon>
        <taxon>Halobacteriales</taxon>
        <taxon>Haloferacaceae</taxon>
        <taxon>Haloplanus</taxon>
    </lineage>
</organism>
<proteinExistence type="predicted"/>
<dbReference type="OrthoDB" id="108721at2157"/>
<dbReference type="SUPFAM" id="SSF160113">
    <property type="entry name" value="YegP-like"/>
    <property type="match status" value="1"/>
</dbReference>
<dbReference type="Gene3D" id="2.30.29.80">
    <property type="match status" value="1"/>
</dbReference>
<protein>
    <submittedName>
        <fullName evidence="2">DUF1508 domain-containing protein</fullName>
    </submittedName>
</protein>
<reference evidence="2 3" key="1">
    <citation type="submission" date="2018-12" db="EMBL/GenBank/DDBJ databases">
        <title>Complete genome sequence of Haloplanus rallus MBLA0036.</title>
        <authorList>
            <person name="Nam Y.-d."/>
            <person name="Kang J."/>
            <person name="Chung W.-H."/>
            <person name="Park Y.S."/>
        </authorList>
    </citation>
    <scope>NUCLEOTIDE SEQUENCE [LARGE SCALE GENOMIC DNA]</scope>
    <source>
        <strain evidence="2 3">MBLA0036</strain>
    </source>
</reference>
<dbReference type="AlphaFoldDB" id="A0A6B9FF42"/>
<sequence length="62" mass="6778">MTGPTFRIVETDAGEFRWRLHDDGAVLATSGDAYPTRQAAARRIQRLKRVLPEAGIAAPDSP</sequence>
<name>A0A6B9FF42_9EURY</name>
<dbReference type="EMBL" id="CP034345">
    <property type="protein sequence ID" value="QGX94223.1"/>
    <property type="molecule type" value="Genomic_DNA"/>
</dbReference>
<dbReference type="Proteomes" id="UP000428325">
    <property type="component" value="Chromosome"/>
</dbReference>